<gene>
    <name evidence="1" type="primary">malpha_0</name>
    <name evidence="1" type="ORF">g.8530</name>
</gene>
<dbReference type="GO" id="GO:0007219">
    <property type="term" value="P:Notch signaling pathway"/>
    <property type="evidence" value="ECO:0007669"/>
    <property type="project" value="InterPro"/>
</dbReference>
<reference evidence="1" key="2">
    <citation type="journal article" date="2015" name="Gigascience">
        <title>Reconstructing a comprehensive transcriptome assembly of a white-pupal translocated strain of the pest fruit fly Bactrocera cucurbitae.</title>
        <authorList>
            <person name="Sim S.B."/>
            <person name="Calla B."/>
            <person name="Hall B."/>
            <person name="DeRego T."/>
            <person name="Geib S.M."/>
        </authorList>
    </citation>
    <scope>NUCLEOTIDE SEQUENCE</scope>
</reference>
<dbReference type="InterPro" id="IPR029686">
    <property type="entry name" value="Malpha/m4/m2"/>
</dbReference>
<dbReference type="OrthoDB" id="8190494at2759"/>
<accession>A0A0A1WLY9</accession>
<dbReference type="GO" id="GO:0007423">
    <property type="term" value="P:sensory organ development"/>
    <property type="evidence" value="ECO:0007669"/>
    <property type="project" value="InterPro"/>
</dbReference>
<name>A0A0A1WLY9_ZEUCU</name>
<proteinExistence type="predicted"/>
<dbReference type="Pfam" id="PF15952">
    <property type="entry name" value="ESM4"/>
    <property type="match status" value="1"/>
</dbReference>
<protein>
    <submittedName>
        <fullName evidence="1">Enhancer of split malpha protein</fullName>
    </submittedName>
</protein>
<dbReference type="AlphaFoldDB" id="A0A0A1WLY9"/>
<dbReference type="PANTHER" id="PTHR12254:SF0">
    <property type="entry name" value="BARBU-RELATED"/>
    <property type="match status" value="1"/>
</dbReference>
<dbReference type="EMBL" id="GBXI01014223">
    <property type="protein sequence ID" value="JAD00069.1"/>
    <property type="molecule type" value="Transcribed_RNA"/>
</dbReference>
<organism evidence="1">
    <name type="scientific">Zeugodacus cucurbitae</name>
    <name type="common">Melon fruit fly</name>
    <name type="synonym">Bactrocera cucurbitae</name>
    <dbReference type="NCBI Taxonomy" id="28588"/>
    <lineage>
        <taxon>Eukaryota</taxon>
        <taxon>Metazoa</taxon>
        <taxon>Ecdysozoa</taxon>
        <taxon>Arthropoda</taxon>
        <taxon>Hexapoda</taxon>
        <taxon>Insecta</taxon>
        <taxon>Pterygota</taxon>
        <taxon>Neoptera</taxon>
        <taxon>Endopterygota</taxon>
        <taxon>Diptera</taxon>
        <taxon>Brachycera</taxon>
        <taxon>Muscomorpha</taxon>
        <taxon>Tephritoidea</taxon>
        <taxon>Tephritidae</taxon>
        <taxon>Zeugodacus</taxon>
        <taxon>Zeugodacus</taxon>
    </lineage>
</organism>
<evidence type="ECO:0000313" key="1">
    <source>
        <dbReference type="EMBL" id="JAD00069.1"/>
    </source>
</evidence>
<dbReference type="PANTHER" id="PTHR12254">
    <property type="entry name" value="ENHANCER OF SPLIT MALPHA PROTEIN"/>
    <property type="match status" value="1"/>
</dbReference>
<sequence length="194" mass="22520">MSSANNNNNMSMQYDCNNNSHKQNNSYIAATNQSLMPHTGLQHTSLLQHWSTIQQKSKVSPSRRIKNLLKPLLGRVFKSRTKSQQKRNSYVAASPNGERDADFEWLANEMDNRANEDLEQRLVEEMQMCEEGAAIVVYNADGTHRLQTVEKDEFYVPVHFARTNAGTFFWTSLQRQTIEPYNIQWNFMDRWAQA</sequence>
<reference evidence="1" key="1">
    <citation type="submission" date="2014-11" db="EMBL/GenBank/DDBJ databases">
        <authorList>
            <person name="Geib S."/>
        </authorList>
    </citation>
    <scope>NUCLEOTIDE SEQUENCE</scope>
</reference>